<protein>
    <submittedName>
        <fullName evidence="2">Expressed protein</fullName>
    </submittedName>
</protein>
<sequence length="150" mass="16935">MDQTEQQLPPELIKKLQNKCTRCNGLPSHKHDQKRWFCKPCNKPFTPGKHFNLNTSNLSLTNLFNNLSSNLNNMKNSTTIVVNNSPSSSSPSPSLSTSPLSSSSSVPTPIFSSTDHQWNNNYNNQTFQHHSHFDYLNNNQANVVTAQLYK</sequence>
<dbReference type="KEGG" id="dpp:DICPUDRAFT_91433"/>
<evidence type="ECO:0000256" key="1">
    <source>
        <dbReference type="SAM" id="MobiDB-lite"/>
    </source>
</evidence>
<dbReference type="GeneID" id="10502081"/>
<dbReference type="EMBL" id="GL870976">
    <property type="protein sequence ID" value="EGC38482.1"/>
    <property type="molecule type" value="Genomic_DNA"/>
</dbReference>
<dbReference type="RefSeq" id="XP_003285040.1">
    <property type="nucleotide sequence ID" value="XM_003284992.1"/>
</dbReference>
<dbReference type="OrthoDB" id="23379at2759"/>
<accession>F0ZC94</accession>
<dbReference type="AlphaFoldDB" id="F0ZC94"/>
<dbReference type="Proteomes" id="UP000001064">
    <property type="component" value="Unassembled WGS sequence"/>
</dbReference>
<feature type="region of interest" description="Disordered" evidence="1">
    <location>
        <begin position="78"/>
        <end position="108"/>
    </location>
</feature>
<name>F0ZC94_DICPU</name>
<evidence type="ECO:0000313" key="2">
    <source>
        <dbReference type="EMBL" id="EGC38482.1"/>
    </source>
</evidence>
<organism evidence="2 3">
    <name type="scientific">Dictyostelium purpureum</name>
    <name type="common">Slime mold</name>
    <dbReference type="NCBI Taxonomy" id="5786"/>
    <lineage>
        <taxon>Eukaryota</taxon>
        <taxon>Amoebozoa</taxon>
        <taxon>Evosea</taxon>
        <taxon>Eumycetozoa</taxon>
        <taxon>Dictyostelia</taxon>
        <taxon>Dictyosteliales</taxon>
        <taxon>Dictyosteliaceae</taxon>
        <taxon>Dictyostelium</taxon>
    </lineage>
</organism>
<evidence type="ECO:0000313" key="3">
    <source>
        <dbReference type="Proteomes" id="UP000001064"/>
    </source>
</evidence>
<dbReference type="VEuPathDB" id="AmoebaDB:DICPUDRAFT_91433"/>
<reference evidence="3" key="1">
    <citation type="journal article" date="2011" name="Genome Biol.">
        <title>Comparative genomics of the social amoebae Dictyostelium discoideum and Dictyostelium purpureum.</title>
        <authorList>
            <consortium name="US DOE Joint Genome Institute (JGI-PGF)"/>
            <person name="Sucgang R."/>
            <person name="Kuo A."/>
            <person name="Tian X."/>
            <person name="Salerno W."/>
            <person name="Parikh A."/>
            <person name="Feasley C.L."/>
            <person name="Dalin E."/>
            <person name="Tu H."/>
            <person name="Huang E."/>
            <person name="Barry K."/>
            <person name="Lindquist E."/>
            <person name="Shapiro H."/>
            <person name="Bruce D."/>
            <person name="Schmutz J."/>
            <person name="Salamov A."/>
            <person name="Fey P."/>
            <person name="Gaudet P."/>
            <person name="Anjard C."/>
            <person name="Babu M.M."/>
            <person name="Basu S."/>
            <person name="Bushmanova Y."/>
            <person name="van der Wel H."/>
            <person name="Katoh-Kurasawa M."/>
            <person name="Dinh C."/>
            <person name="Coutinho P.M."/>
            <person name="Saito T."/>
            <person name="Elias M."/>
            <person name="Schaap P."/>
            <person name="Kay R.R."/>
            <person name="Henrissat B."/>
            <person name="Eichinger L."/>
            <person name="Rivero F."/>
            <person name="Putnam N.H."/>
            <person name="West C.M."/>
            <person name="Loomis W.F."/>
            <person name="Chisholm R.L."/>
            <person name="Shaulsky G."/>
            <person name="Strassmann J.E."/>
            <person name="Queller D.C."/>
            <person name="Kuspa A."/>
            <person name="Grigoriev I.V."/>
        </authorList>
    </citation>
    <scope>NUCLEOTIDE SEQUENCE [LARGE SCALE GENOMIC DNA]</scope>
    <source>
        <strain evidence="3">QSDP1</strain>
    </source>
</reference>
<gene>
    <name evidence="2" type="ORF">DICPUDRAFT_91433</name>
</gene>
<keyword evidence="3" id="KW-1185">Reference proteome</keyword>
<proteinExistence type="predicted"/>
<dbReference type="InParanoid" id="F0ZC94"/>